<keyword evidence="3" id="KW-0732">Signal</keyword>
<organism evidence="5 6">
    <name type="scientific">Sphingobium psychrophilum</name>
    <dbReference type="NCBI Taxonomy" id="2728834"/>
    <lineage>
        <taxon>Bacteria</taxon>
        <taxon>Pseudomonadati</taxon>
        <taxon>Pseudomonadota</taxon>
        <taxon>Alphaproteobacteria</taxon>
        <taxon>Sphingomonadales</taxon>
        <taxon>Sphingomonadaceae</taxon>
        <taxon>Sphingobium</taxon>
    </lineage>
</organism>
<dbReference type="SUPFAM" id="SSF51556">
    <property type="entry name" value="Metallo-dependent hydrolases"/>
    <property type="match status" value="1"/>
</dbReference>
<dbReference type="EMBL" id="JABBFV010000033">
    <property type="protein sequence ID" value="NML13028.1"/>
    <property type="molecule type" value="Genomic_DNA"/>
</dbReference>
<evidence type="ECO:0000313" key="6">
    <source>
        <dbReference type="Proteomes" id="UP000519023"/>
    </source>
</evidence>
<evidence type="ECO:0000256" key="1">
    <source>
        <dbReference type="ARBA" id="ARBA00006745"/>
    </source>
</evidence>
<evidence type="ECO:0000313" key="5">
    <source>
        <dbReference type="EMBL" id="NML13028.1"/>
    </source>
</evidence>
<sequence>MTNLQASRRTVLGATAAAMAFPVFATTPPTTLLRGADTVLTMAGVPLTDTDILVREGQIVAMGRALDAPGATVIDLSGHIVLPGLVDTHWHMWNTAARGLWRSAKGSFAPTMAAISPLFSPSDAAIGVELALAEAVNGGITTVHNWAHNSRSLAHVEAEIAAMLSSGVRGRFAYGYAQDTPPDRPMDLGHLATLARRPPSTLVSLGICARGPDRSETDVWRAEWAVARRLGLPISTHMASDAMAAAKGGIASLAAADGLGPDVQLVHLTAATQREMEVVARRGSPVSISPWTELEVGYGVPPIADMVAAGLTLGLSVDNMVLAGSADIFSVMRLTTDLARGIARDASVVTDEMALRWATVDGARGLGLKAIGTLAPGQRADIIAVRTDAINITPAADPFSLLTHAARPENVALVMIDGVLHKAGGHLLRVNIAQLQERAEQSIKALRARASL</sequence>
<reference evidence="5 6" key="1">
    <citation type="submission" date="2020-04" db="EMBL/GenBank/DDBJ databases">
        <title>Sphingobium sp. AR-3-1 isolated from Arctic soil.</title>
        <authorList>
            <person name="Dahal R.H."/>
            <person name="Chaudhary D.K."/>
        </authorList>
    </citation>
    <scope>NUCLEOTIDE SEQUENCE [LARGE SCALE GENOMIC DNA]</scope>
    <source>
        <strain evidence="5 6">AR-3-1</strain>
    </source>
</reference>
<dbReference type="Proteomes" id="UP000519023">
    <property type="component" value="Unassembled WGS sequence"/>
</dbReference>
<evidence type="ECO:0000256" key="2">
    <source>
        <dbReference type="ARBA" id="ARBA00022801"/>
    </source>
</evidence>
<evidence type="ECO:0000259" key="4">
    <source>
        <dbReference type="Pfam" id="PF01979"/>
    </source>
</evidence>
<feature type="chain" id="PRO_5031324916" evidence="3">
    <location>
        <begin position="26"/>
        <end position="452"/>
    </location>
</feature>
<dbReference type="PANTHER" id="PTHR43794">
    <property type="entry name" value="AMINOHYDROLASE SSNA-RELATED"/>
    <property type="match status" value="1"/>
</dbReference>
<comment type="caution">
    <text evidence="5">The sequence shown here is derived from an EMBL/GenBank/DDBJ whole genome shotgun (WGS) entry which is preliminary data.</text>
</comment>
<name>A0A7X9ZUJ8_9SPHN</name>
<proteinExistence type="inferred from homology"/>
<dbReference type="Pfam" id="PF01979">
    <property type="entry name" value="Amidohydro_1"/>
    <property type="match status" value="1"/>
</dbReference>
<keyword evidence="2 5" id="KW-0378">Hydrolase</keyword>
<dbReference type="InterPro" id="IPR050287">
    <property type="entry name" value="MTA/SAH_deaminase"/>
</dbReference>
<feature type="domain" description="Amidohydrolase-related" evidence="4">
    <location>
        <begin position="80"/>
        <end position="419"/>
    </location>
</feature>
<dbReference type="InterPro" id="IPR011059">
    <property type="entry name" value="Metal-dep_hydrolase_composite"/>
</dbReference>
<gene>
    <name evidence="5" type="ORF">HHL08_23355</name>
</gene>
<feature type="signal peptide" evidence="3">
    <location>
        <begin position="1"/>
        <end position="25"/>
    </location>
</feature>
<protein>
    <submittedName>
        <fullName evidence="5">Amidohydrolase family protein</fullName>
    </submittedName>
</protein>
<dbReference type="RefSeq" id="WP_169575332.1">
    <property type="nucleotide sequence ID" value="NZ_JABBFV010000033.1"/>
</dbReference>
<comment type="similarity">
    <text evidence="1">Belongs to the metallo-dependent hydrolases superfamily. ATZ/TRZ family.</text>
</comment>
<evidence type="ECO:0000256" key="3">
    <source>
        <dbReference type="SAM" id="SignalP"/>
    </source>
</evidence>
<dbReference type="PANTHER" id="PTHR43794:SF11">
    <property type="entry name" value="AMIDOHYDROLASE-RELATED DOMAIN-CONTAINING PROTEIN"/>
    <property type="match status" value="1"/>
</dbReference>
<dbReference type="InterPro" id="IPR032466">
    <property type="entry name" value="Metal_Hydrolase"/>
</dbReference>
<dbReference type="SUPFAM" id="SSF51338">
    <property type="entry name" value="Composite domain of metallo-dependent hydrolases"/>
    <property type="match status" value="1"/>
</dbReference>
<dbReference type="AlphaFoldDB" id="A0A7X9ZUJ8"/>
<accession>A0A7X9ZUJ8</accession>
<dbReference type="InterPro" id="IPR006680">
    <property type="entry name" value="Amidohydro-rel"/>
</dbReference>
<dbReference type="GO" id="GO:0016810">
    <property type="term" value="F:hydrolase activity, acting on carbon-nitrogen (but not peptide) bonds"/>
    <property type="evidence" value="ECO:0007669"/>
    <property type="project" value="InterPro"/>
</dbReference>
<keyword evidence="6" id="KW-1185">Reference proteome</keyword>
<dbReference type="Gene3D" id="3.20.20.140">
    <property type="entry name" value="Metal-dependent hydrolases"/>
    <property type="match status" value="1"/>
</dbReference>
<dbReference type="Gene3D" id="2.30.40.10">
    <property type="entry name" value="Urease, subunit C, domain 1"/>
    <property type="match status" value="1"/>
</dbReference>